<evidence type="ECO:0000256" key="12">
    <source>
        <dbReference type="ARBA" id="ARBA00043691"/>
    </source>
</evidence>
<comment type="similarity">
    <text evidence="2">Belongs to the histidine acid phosphatase family. MINPP1 subfamily.</text>
</comment>
<evidence type="ECO:0000256" key="2">
    <source>
        <dbReference type="ARBA" id="ARBA00008422"/>
    </source>
</evidence>
<dbReference type="AlphaFoldDB" id="A0A3S9P7H2"/>
<gene>
    <name evidence="14" type="ORF">EI427_17955</name>
</gene>
<evidence type="ECO:0000256" key="7">
    <source>
        <dbReference type="ARBA" id="ARBA00022801"/>
    </source>
</evidence>
<dbReference type="GO" id="GO:0016020">
    <property type="term" value="C:membrane"/>
    <property type="evidence" value="ECO:0007669"/>
    <property type="project" value="UniProtKB-SubCell"/>
</dbReference>
<evidence type="ECO:0000313" key="15">
    <source>
        <dbReference type="Proteomes" id="UP000267268"/>
    </source>
</evidence>
<protein>
    <recommendedName>
        <fullName evidence="5">Multiple inositol polyphosphate phosphatase 1</fullName>
        <ecNumber evidence="4">3.1.3.62</ecNumber>
        <ecNumber evidence="3">3.1.3.80</ecNumber>
    </recommendedName>
    <alternativeName>
        <fullName evidence="9">2,3-bisphosphoglycerate 3-phosphatase</fullName>
    </alternativeName>
</protein>
<keyword evidence="6" id="KW-0732">Signal</keyword>
<keyword evidence="15" id="KW-1185">Reference proteome</keyword>
<evidence type="ECO:0000256" key="9">
    <source>
        <dbReference type="ARBA" id="ARBA00031642"/>
    </source>
</evidence>
<dbReference type="Proteomes" id="UP000267268">
    <property type="component" value="Chromosome 1"/>
</dbReference>
<evidence type="ECO:0000256" key="5">
    <source>
        <dbReference type="ARBA" id="ARBA00018097"/>
    </source>
</evidence>
<dbReference type="EMBL" id="CP034562">
    <property type="protein sequence ID" value="AZQ64042.1"/>
    <property type="molecule type" value="Genomic_DNA"/>
</dbReference>
<evidence type="ECO:0000313" key="14">
    <source>
        <dbReference type="EMBL" id="AZQ64042.1"/>
    </source>
</evidence>
<evidence type="ECO:0000256" key="13">
    <source>
        <dbReference type="ARBA" id="ARBA00043832"/>
    </source>
</evidence>
<comment type="catalytic activity">
    <reaction evidence="11">
        <text>1D-myo-inositol 1,2,4,5,6-pentakisphosphate + H2O = 1D-myo-inositol 1,2,5,6-tetrakisphosphate + phosphate</text>
        <dbReference type="Rhea" id="RHEA:77115"/>
        <dbReference type="ChEBI" id="CHEBI:15377"/>
        <dbReference type="ChEBI" id="CHEBI:43474"/>
        <dbReference type="ChEBI" id="CHEBI:57798"/>
        <dbReference type="ChEBI" id="CHEBI:195535"/>
        <dbReference type="EC" id="3.1.3.62"/>
    </reaction>
    <physiologicalReaction direction="left-to-right" evidence="11">
        <dbReference type="Rhea" id="RHEA:77116"/>
    </physiologicalReaction>
</comment>
<keyword evidence="8" id="KW-0472">Membrane</keyword>
<comment type="subcellular location">
    <subcellularLocation>
        <location evidence="1">Membrane</location>
    </subcellularLocation>
</comment>
<proteinExistence type="inferred from homology"/>
<evidence type="ECO:0000256" key="8">
    <source>
        <dbReference type="ARBA" id="ARBA00023136"/>
    </source>
</evidence>
<sequence length="459" mass="52612">MKLFNTTLGLLLVLISCSTVPHTEQQEKVKNDTGDLYLGTKQSYTAPEKGIELPNGYDVQFVSLLARHGSRYMGGPDEDIALGNLFEDAKVNNGLTEEGVKLFNEINALKLLQAGNYGLLTPKGEREHLELGKRMHTLSPKFFDEATLMVGNATYKPRTQASRSFFEIGLNRKENIQWENHDFKKGQDPLLRYHKITPAYTAYLDSALWMPQIERELNSTAYLLLVDRIVRKYFTPAYLKAFKEEHKVFLDGEGKETIMSFSDIPLCIYDCYKISKAIALDIRPNFQNVFLDAELSQMEYIGDIEAFYEKGPGFKDRSASYINAIALLSKITLELETAINGKQNKQGYLNFAHAETTLPLVVLLDINNVQVHQNQLKKGSWKTSKWAAMANNIQWFVLEKEGEKYIHIRFNEQPATLPIQSIELGTYSWEAYKQYINKITQSVHMDYHNQEYRQMLQAL</sequence>
<evidence type="ECO:0000256" key="4">
    <source>
        <dbReference type="ARBA" id="ARBA00013040"/>
    </source>
</evidence>
<dbReference type="EC" id="3.1.3.80" evidence="3"/>
<evidence type="ECO:0000256" key="11">
    <source>
        <dbReference type="ARBA" id="ARBA00043671"/>
    </source>
</evidence>
<dbReference type="EC" id="3.1.3.62" evidence="4"/>
<accession>A0A3S9P7H2</accession>
<evidence type="ECO:0000256" key="1">
    <source>
        <dbReference type="ARBA" id="ARBA00004370"/>
    </source>
</evidence>
<comment type="catalytic activity">
    <reaction evidence="10">
        <text>1D-myo-inositol 1,2,5,6-tetrakisphosphate + H2O = 1D-myo-inositol 1,2,6-trisphosphate + phosphate</text>
        <dbReference type="Rhea" id="RHEA:77119"/>
        <dbReference type="ChEBI" id="CHEBI:15377"/>
        <dbReference type="ChEBI" id="CHEBI:43474"/>
        <dbReference type="ChEBI" id="CHEBI:195535"/>
        <dbReference type="ChEBI" id="CHEBI:195537"/>
        <dbReference type="EC" id="3.1.3.62"/>
    </reaction>
    <physiologicalReaction direction="left-to-right" evidence="10">
        <dbReference type="Rhea" id="RHEA:77120"/>
    </physiologicalReaction>
</comment>
<dbReference type="GO" id="GO:0034417">
    <property type="term" value="F:bisphosphoglycerate 3-phosphatase activity"/>
    <property type="evidence" value="ECO:0007669"/>
    <property type="project" value="UniProtKB-EC"/>
</dbReference>
<dbReference type="OrthoDB" id="9770871at2"/>
<name>A0A3S9P7H2_9BACT</name>
<evidence type="ECO:0000256" key="10">
    <source>
        <dbReference type="ARBA" id="ARBA00043668"/>
    </source>
</evidence>
<dbReference type="KEGG" id="fll:EI427_17955"/>
<dbReference type="Pfam" id="PF00328">
    <property type="entry name" value="His_Phos_2"/>
    <property type="match status" value="1"/>
</dbReference>
<dbReference type="PROSITE" id="PS51257">
    <property type="entry name" value="PROKAR_LIPOPROTEIN"/>
    <property type="match status" value="1"/>
</dbReference>
<dbReference type="PANTHER" id="PTHR20963">
    <property type="entry name" value="MULTIPLE INOSITOL POLYPHOSPHATE PHOSPHATASE-RELATED"/>
    <property type="match status" value="1"/>
</dbReference>
<comment type="catalytic activity">
    <reaction evidence="13">
        <text>(2R)-2,3-bisphosphoglycerate + H2O = (2R)-2-phosphoglycerate + phosphate</text>
        <dbReference type="Rhea" id="RHEA:27381"/>
        <dbReference type="ChEBI" id="CHEBI:15377"/>
        <dbReference type="ChEBI" id="CHEBI:43474"/>
        <dbReference type="ChEBI" id="CHEBI:58248"/>
        <dbReference type="ChEBI" id="CHEBI:58289"/>
        <dbReference type="EC" id="3.1.3.80"/>
    </reaction>
    <physiologicalReaction direction="left-to-right" evidence="13">
        <dbReference type="Rhea" id="RHEA:27382"/>
    </physiologicalReaction>
</comment>
<dbReference type="RefSeq" id="WP_126617345.1">
    <property type="nucleotide sequence ID" value="NZ_CP034562.1"/>
</dbReference>
<dbReference type="PANTHER" id="PTHR20963:SF8">
    <property type="entry name" value="MULTIPLE INOSITOL POLYPHOSPHATE PHOSPHATASE 1"/>
    <property type="match status" value="1"/>
</dbReference>
<evidence type="ECO:0000256" key="6">
    <source>
        <dbReference type="ARBA" id="ARBA00022729"/>
    </source>
</evidence>
<reference evidence="14 15" key="1">
    <citation type="submission" date="2018-12" db="EMBL/GenBank/DDBJ databases">
        <title>Flammeovirga pectinis sp. nov., isolated from the gut of the Korean scallop, Patinopecten yessoensis.</title>
        <authorList>
            <person name="Bae J.-W."/>
            <person name="Jeong Y.-S."/>
            <person name="Kang W."/>
        </authorList>
    </citation>
    <scope>NUCLEOTIDE SEQUENCE [LARGE SCALE GENOMIC DNA]</scope>
    <source>
        <strain evidence="14 15">L12M1</strain>
    </source>
</reference>
<dbReference type="InterPro" id="IPR029033">
    <property type="entry name" value="His_PPase_superfam"/>
</dbReference>
<dbReference type="SUPFAM" id="SSF53254">
    <property type="entry name" value="Phosphoglycerate mutase-like"/>
    <property type="match status" value="1"/>
</dbReference>
<dbReference type="InterPro" id="IPR000560">
    <property type="entry name" value="His_Pase_clade-2"/>
</dbReference>
<dbReference type="Gene3D" id="3.40.50.1240">
    <property type="entry name" value="Phosphoglycerate mutase-like"/>
    <property type="match status" value="1"/>
</dbReference>
<evidence type="ECO:0000256" key="3">
    <source>
        <dbReference type="ARBA" id="ARBA00012976"/>
    </source>
</evidence>
<keyword evidence="7" id="KW-0378">Hydrolase</keyword>
<comment type="catalytic activity">
    <reaction evidence="12">
        <text>1D-myo-inositol hexakisphosphate + H2O = 1D-myo-inositol 1,2,4,5,6-pentakisphosphate + phosphate</text>
        <dbReference type="Rhea" id="RHEA:16989"/>
        <dbReference type="ChEBI" id="CHEBI:15377"/>
        <dbReference type="ChEBI" id="CHEBI:43474"/>
        <dbReference type="ChEBI" id="CHEBI:57798"/>
        <dbReference type="ChEBI" id="CHEBI:58130"/>
        <dbReference type="EC" id="3.1.3.62"/>
    </reaction>
    <physiologicalReaction direction="left-to-right" evidence="12">
        <dbReference type="Rhea" id="RHEA:16990"/>
    </physiologicalReaction>
</comment>
<organism evidence="14 15">
    <name type="scientific">Flammeovirga pectinis</name>
    <dbReference type="NCBI Taxonomy" id="2494373"/>
    <lineage>
        <taxon>Bacteria</taxon>
        <taxon>Pseudomonadati</taxon>
        <taxon>Bacteroidota</taxon>
        <taxon>Cytophagia</taxon>
        <taxon>Cytophagales</taxon>
        <taxon>Flammeovirgaceae</taxon>
        <taxon>Flammeovirga</taxon>
    </lineage>
</organism>